<dbReference type="RefSeq" id="WP_114960420.1">
    <property type="nucleotide sequence ID" value="NZ_MSZW01000007.1"/>
</dbReference>
<evidence type="ECO:0000256" key="4">
    <source>
        <dbReference type="ARBA" id="ARBA00023143"/>
    </source>
</evidence>
<keyword evidence="3" id="KW-0175">Coiled coil</keyword>
<dbReference type="InterPro" id="IPR003481">
    <property type="entry name" value="FliD_N"/>
</dbReference>
<keyword evidence="8" id="KW-0282">Flagellum</keyword>
<reference evidence="8 9" key="1">
    <citation type="submission" date="2019-03" db="EMBL/GenBank/DDBJ databases">
        <title>Genomic Encyclopedia of Type Strains, Phase IV (KMG-IV): sequencing the most valuable type-strain genomes for metagenomic binning, comparative biology and taxonomic classification.</title>
        <authorList>
            <person name="Goeker M."/>
        </authorList>
    </citation>
    <scope>NUCLEOTIDE SEQUENCE [LARGE SCALE GENOMIC DNA]</scope>
    <source>
        <strain evidence="8 9">DSM 13605</strain>
    </source>
</reference>
<keyword evidence="4 5" id="KW-0975">Bacterial flagellum</keyword>
<dbReference type="GO" id="GO:0071973">
    <property type="term" value="P:bacterial-type flagellum-dependent cell motility"/>
    <property type="evidence" value="ECO:0007669"/>
    <property type="project" value="TreeGrafter"/>
</dbReference>
<keyword evidence="8" id="KW-0969">Cilium</keyword>
<dbReference type="InterPro" id="IPR040026">
    <property type="entry name" value="FliD"/>
</dbReference>
<dbReference type="GO" id="GO:0007155">
    <property type="term" value="P:cell adhesion"/>
    <property type="evidence" value="ECO:0007669"/>
    <property type="project" value="InterPro"/>
</dbReference>
<dbReference type="PANTHER" id="PTHR30288:SF0">
    <property type="entry name" value="FLAGELLAR HOOK-ASSOCIATED PROTEIN 2"/>
    <property type="match status" value="1"/>
</dbReference>
<dbReference type="Pfam" id="PF02465">
    <property type="entry name" value="FliD_N"/>
    <property type="match status" value="1"/>
</dbReference>
<evidence type="ECO:0000256" key="5">
    <source>
        <dbReference type="RuleBase" id="RU362066"/>
    </source>
</evidence>
<evidence type="ECO:0000256" key="3">
    <source>
        <dbReference type="ARBA" id="ARBA00023054"/>
    </source>
</evidence>
<dbReference type="Proteomes" id="UP000295414">
    <property type="component" value="Unassembled WGS sequence"/>
</dbReference>
<proteinExistence type="inferred from homology"/>
<evidence type="ECO:0000256" key="1">
    <source>
        <dbReference type="ARBA" id="ARBA00009764"/>
    </source>
</evidence>
<accession>A0A4R3N2G4</accession>
<comment type="similarity">
    <text evidence="1 5">Belongs to the FliD family.</text>
</comment>
<comment type="subunit">
    <text evidence="2 5">Homopentamer.</text>
</comment>
<dbReference type="GO" id="GO:0009421">
    <property type="term" value="C:bacterial-type flagellum filament cap"/>
    <property type="evidence" value="ECO:0007669"/>
    <property type="project" value="InterPro"/>
</dbReference>
<keyword evidence="5" id="KW-0964">Secreted</keyword>
<dbReference type="OrthoDB" id="5980200at2"/>
<dbReference type="GO" id="GO:0005576">
    <property type="term" value="C:extracellular region"/>
    <property type="evidence" value="ECO:0007669"/>
    <property type="project" value="UniProtKB-SubCell"/>
</dbReference>
<dbReference type="Pfam" id="PF07195">
    <property type="entry name" value="FliD_C"/>
    <property type="match status" value="1"/>
</dbReference>
<evidence type="ECO:0000256" key="2">
    <source>
        <dbReference type="ARBA" id="ARBA00011255"/>
    </source>
</evidence>
<dbReference type="GO" id="GO:0009424">
    <property type="term" value="C:bacterial-type flagellum hook"/>
    <property type="evidence" value="ECO:0007669"/>
    <property type="project" value="UniProtKB-UniRule"/>
</dbReference>
<comment type="function">
    <text evidence="5">Required for morphogenesis and for the elongation of the flagellar filament by facilitating polymerization of the flagellin monomers at the tip of growing filament. Forms a capping structure, which prevents flagellin subunits (transported through the central channel of the flagellum) from leaking out without polymerization at the distal end.</text>
</comment>
<name>A0A4R3N2G4_9GAMM</name>
<evidence type="ECO:0000259" key="6">
    <source>
        <dbReference type="Pfam" id="PF02465"/>
    </source>
</evidence>
<feature type="domain" description="Flagellar hook-associated protein 2 N-terminal" evidence="6">
    <location>
        <begin position="10"/>
        <end position="107"/>
    </location>
</feature>
<evidence type="ECO:0000259" key="7">
    <source>
        <dbReference type="Pfam" id="PF07195"/>
    </source>
</evidence>
<comment type="subcellular location">
    <subcellularLocation>
        <location evidence="5">Secreted</location>
    </subcellularLocation>
    <subcellularLocation>
        <location evidence="5">Bacterial flagellum</location>
    </subcellularLocation>
</comment>
<dbReference type="PANTHER" id="PTHR30288">
    <property type="entry name" value="FLAGELLAR CAP/ASSEMBLY PROTEIN FLID"/>
    <property type="match status" value="1"/>
</dbReference>
<organism evidence="8 9">
    <name type="scientific">Thermomonas haemolytica</name>
    <dbReference type="NCBI Taxonomy" id="141949"/>
    <lineage>
        <taxon>Bacteria</taxon>
        <taxon>Pseudomonadati</taxon>
        <taxon>Pseudomonadota</taxon>
        <taxon>Gammaproteobacteria</taxon>
        <taxon>Lysobacterales</taxon>
        <taxon>Lysobacteraceae</taxon>
        <taxon>Thermomonas</taxon>
    </lineage>
</organism>
<feature type="domain" description="Flagellar hook-associated protein 2 C-terminal" evidence="7">
    <location>
        <begin position="219"/>
        <end position="433"/>
    </location>
</feature>
<evidence type="ECO:0000313" key="8">
    <source>
        <dbReference type="EMBL" id="TCT23278.1"/>
    </source>
</evidence>
<dbReference type="InterPro" id="IPR010809">
    <property type="entry name" value="FliD_C"/>
</dbReference>
<comment type="caution">
    <text evidence="8">The sequence shown here is derived from an EMBL/GenBank/DDBJ whole genome shotgun (WGS) entry which is preliminary data.</text>
</comment>
<keyword evidence="9" id="KW-1185">Reference proteome</keyword>
<protein>
    <recommendedName>
        <fullName evidence="5">Flagellar hook-associated protein 2</fullName>
        <shortName evidence="5">HAP2</shortName>
    </recommendedName>
    <alternativeName>
        <fullName evidence="5">Flagellar cap protein</fullName>
    </alternativeName>
</protein>
<sequence length="448" mass="45414">MAITATGIGSGLDVNSIVSQLMSAERAPTDKRLTAAEQDTKSQISAFGTLSSVLSSLQSALQKFNGQGSLSGRKATPASGAGFTASASSGAAAGRYMISVESLAQAHRLQSAAVARNPDGSQPQLGYGTLSISIGGGDAVDVSIASGSGSLNAIRDAINAQAGDKVAATVVSGDSGDVLFIASRTTGTAGAVAITASGGDGGLAALDTTSGTITTKDAAQDAQVVIDGITRTAKGNTLSDAISGITLTLTKADPGNPYALDVSEDASSLKATLNGFVSAYNAALTQIRSLSAAGGEGATAGPLSGDATTRSIQQTLRNAIGGSYQSLSTLGLKTAVDGTLTLDSSKLDAALASDPNAIKKVFGETADFGKGLRDNLQNLLGDQGLVPSRQKSLDDRTKAQAKQRADFEDRMTRLEDSYRRQFTALDTMMAQLQGTSNFVSQQISLLNK</sequence>
<keyword evidence="8" id="KW-0966">Cell projection</keyword>
<dbReference type="EMBL" id="SMAP01000006">
    <property type="protein sequence ID" value="TCT23278.1"/>
    <property type="molecule type" value="Genomic_DNA"/>
</dbReference>
<gene>
    <name evidence="8" type="ORF">EDC34_10698</name>
</gene>
<evidence type="ECO:0000313" key="9">
    <source>
        <dbReference type="Proteomes" id="UP000295414"/>
    </source>
</evidence>
<dbReference type="AlphaFoldDB" id="A0A4R3N2G4"/>